<feature type="transmembrane region" description="Helical" evidence="1">
    <location>
        <begin position="47"/>
        <end position="65"/>
    </location>
</feature>
<dbReference type="EMBL" id="LAZR01025603">
    <property type="protein sequence ID" value="KKL71406.1"/>
    <property type="molecule type" value="Genomic_DNA"/>
</dbReference>
<name>A0A0F9EYX0_9ZZZZ</name>
<proteinExistence type="predicted"/>
<dbReference type="AlphaFoldDB" id="A0A0F9EYX0"/>
<keyword evidence="1" id="KW-0812">Transmembrane</keyword>
<keyword evidence="1" id="KW-1133">Transmembrane helix</keyword>
<dbReference type="Pfam" id="PF21840">
    <property type="entry name" value="DUF6899"/>
    <property type="match status" value="1"/>
</dbReference>
<keyword evidence="1" id="KW-0472">Membrane</keyword>
<evidence type="ECO:0000313" key="2">
    <source>
        <dbReference type="EMBL" id="KKL71406.1"/>
    </source>
</evidence>
<reference evidence="2" key="1">
    <citation type="journal article" date="2015" name="Nature">
        <title>Complex archaea that bridge the gap between prokaryotes and eukaryotes.</title>
        <authorList>
            <person name="Spang A."/>
            <person name="Saw J.H."/>
            <person name="Jorgensen S.L."/>
            <person name="Zaremba-Niedzwiedzka K."/>
            <person name="Martijn J."/>
            <person name="Lind A.E."/>
            <person name="van Eijk R."/>
            <person name="Schleper C."/>
            <person name="Guy L."/>
            <person name="Ettema T.J."/>
        </authorList>
    </citation>
    <scope>NUCLEOTIDE SEQUENCE</scope>
</reference>
<comment type="caution">
    <text evidence="2">The sequence shown here is derived from an EMBL/GenBank/DDBJ whole genome shotgun (WGS) entry which is preliminary data.</text>
</comment>
<evidence type="ECO:0000256" key="1">
    <source>
        <dbReference type="SAM" id="Phobius"/>
    </source>
</evidence>
<protein>
    <submittedName>
        <fullName evidence="2">Uncharacterized protein</fullName>
    </submittedName>
</protein>
<gene>
    <name evidence="2" type="ORF">LCGC14_2095240</name>
</gene>
<organism evidence="2">
    <name type="scientific">marine sediment metagenome</name>
    <dbReference type="NCBI Taxonomy" id="412755"/>
    <lineage>
        <taxon>unclassified sequences</taxon>
        <taxon>metagenomes</taxon>
        <taxon>ecological metagenomes</taxon>
    </lineage>
</organism>
<sequence length="95" mass="11283">MPYIPEKRRGQLDPEIDKVFVAISDGELNYTITRICHRWIIRKKLKYFTLVRVMGCLICVMFELYRRVAAPYEDKKRMKNGPVSDLDAKTMEDVR</sequence>
<dbReference type="InterPro" id="IPR054194">
    <property type="entry name" value="DUF6899"/>
</dbReference>
<accession>A0A0F9EYX0</accession>